<dbReference type="EMBL" id="BLVP01000001">
    <property type="protein sequence ID" value="GFM35788.1"/>
    <property type="molecule type" value="Genomic_DNA"/>
</dbReference>
<evidence type="ECO:0000256" key="1">
    <source>
        <dbReference type="ARBA" id="ARBA00005047"/>
    </source>
</evidence>
<evidence type="ECO:0000256" key="4">
    <source>
        <dbReference type="ARBA" id="ARBA00023239"/>
    </source>
</evidence>
<dbReference type="EC" id="4.2.1.19" evidence="5"/>
<comment type="caution">
    <text evidence="6">The sequence shown here is derived from an EMBL/GenBank/DDBJ whole genome shotgun (WGS) entry which is preliminary data.</text>
</comment>
<proteinExistence type="inferred from homology"/>
<dbReference type="Pfam" id="PF00475">
    <property type="entry name" value="IGPD"/>
    <property type="match status" value="1"/>
</dbReference>
<accession>A0A7J0BQ73</accession>
<protein>
    <recommendedName>
        <fullName evidence="5">Imidazoleglycerol-phosphate dehydratase</fullName>
        <shortName evidence="5">IGPD</shortName>
        <ecNumber evidence="5">4.2.1.19</ecNumber>
    </recommendedName>
</protein>
<dbReference type="PANTHER" id="PTHR23133:SF2">
    <property type="entry name" value="IMIDAZOLEGLYCEROL-PHOSPHATE DEHYDRATASE"/>
    <property type="match status" value="1"/>
</dbReference>
<dbReference type="InterPro" id="IPR038494">
    <property type="entry name" value="IGPD_sf"/>
</dbReference>
<dbReference type="FunFam" id="3.30.230.40:FF:000003">
    <property type="entry name" value="Imidazoleglycerol-phosphate dehydratase HisB"/>
    <property type="match status" value="1"/>
</dbReference>
<keyword evidence="7" id="KW-1185">Reference proteome</keyword>
<dbReference type="SUPFAM" id="SSF54211">
    <property type="entry name" value="Ribosomal protein S5 domain 2-like"/>
    <property type="match status" value="2"/>
</dbReference>
<dbReference type="PANTHER" id="PTHR23133">
    <property type="entry name" value="IMIDAZOLEGLYCEROL-PHOSPHATE DEHYDRATASE HIS7"/>
    <property type="match status" value="1"/>
</dbReference>
<keyword evidence="5" id="KW-0963">Cytoplasm</keyword>
<dbReference type="UniPathway" id="UPA00031">
    <property type="reaction ID" value="UER00011"/>
</dbReference>
<comment type="similarity">
    <text evidence="5">Belongs to the imidazoleglycerol-phosphate dehydratase family.</text>
</comment>
<dbReference type="Proteomes" id="UP000503820">
    <property type="component" value="Unassembled WGS sequence"/>
</dbReference>
<dbReference type="PROSITE" id="PS00954">
    <property type="entry name" value="IGP_DEHYDRATASE_1"/>
    <property type="match status" value="1"/>
</dbReference>
<evidence type="ECO:0000256" key="2">
    <source>
        <dbReference type="ARBA" id="ARBA00022605"/>
    </source>
</evidence>
<dbReference type="HAMAP" id="MF_00076">
    <property type="entry name" value="HisB"/>
    <property type="match status" value="1"/>
</dbReference>
<dbReference type="InterPro" id="IPR020565">
    <property type="entry name" value="ImidazoleglycerP_deHydtase_CS"/>
</dbReference>
<dbReference type="InterPro" id="IPR000807">
    <property type="entry name" value="ImidazoleglycerolP_deHydtase"/>
</dbReference>
<dbReference type="GO" id="GO:0000105">
    <property type="term" value="P:L-histidine biosynthetic process"/>
    <property type="evidence" value="ECO:0007669"/>
    <property type="project" value="UniProtKB-UniRule"/>
</dbReference>
<reference evidence="6 7" key="1">
    <citation type="submission" date="2020-05" db="EMBL/GenBank/DDBJ databases">
        <title>Draft genome sequence of Desulfovibrio psychrotolerans JS1T.</title>
        <authorList>
            <person name="Ueno A."/>
            <person name="Tamazawa S."/>
            <person name="Tamamura S."/>
            <person name="Murakami T."/>
            <person name="Kiyama T."/>
            <person name="Inomata H."/>
            <person name="Amano Y."/>
            <person name="Miyakawa K."/>
            <person name="Tamaki H."/>
            <person name="Naganuma T."/>
            <person name="Kaneko K."/>
        </authorList>
    </citation>
    <scope>NUCLEOTIDE SEQUENCE [LARGE SCALE GENOMIC DNA]</scope>
    <source>
        <strain evidence="6 7">JS1</strain>
    </source>
</reference>
<organism evidence="6 7">
    <name type="scientific">Desulfovibrio psychrotolerans</name>
    <dbReference type="NCBI Taxonomy" id="415242"/>
    <lineage>
        <taxon>Bacteria</taxon>
        <taxon>Pseudomonadati</taxon>
        <taxon>Thermodesulfobacteriota</taxon>
        <taxon>Desulfovibrionia</taxon>
        <taxon>Desulfovibrionales</taxon>
        <taxon>Desulfovibrionaceae</taxon>
        <taxon>Desulfovibrio</taxon>
    </lineage>
</organism>
<dbReference type="CDD" id="cd07914">
    <property type="entry name" value="IGPD"/>
    <property type="match status" value="1"/>
</dbReference>
<dbReference type="NCBIfam" id="NF002114">
    <property type="entry name" value="PRK00951.2-4"/>
    <property type="match status" value="1"/>
</dbReference>
<sequence length="197" mass="21529">MTERTASIERTTSETTIALSLNLDGTGAVQVDSGWGFADHMLTLIGFWAGFDLTLRCKGDTHVDAHHTLEDVGICFGQALNQCLADKTGIQRIGFAKVPMDEAMTEVNIDISGRPYLVYRGDELLPPVMAGEEADLWREFFKSVAFAAKMNMHICYLYGKNGHHLLESACKGLGLALRMAASRTRAQLLSTKGSLDS</sequence>
<dbReference type="AlphaFoldDB" id="A0A7J0BQ73"/>
<comment type="subcellular location">
    <subcellularLocation>
        <location evidence="5">Cytoplasm</location>
    </subcellularLocation>
</comment>
<name>A0A7J0BQ73_9BACT</name>
<keyword evidence="4 5" id="KW-0456">Lyase</keyword>
<evidence type="ECO:0000256" key="5">
    <source>
        <dbReference type="HAMAP-Rule" id="MF_00076"/>
    </source>
</evidence>
<comment type="pathway">
    <text evidence="1 5">Amino-acid biosynthesis; L-histidine biosynthesis; L-histidine from 5-phospho-alpha-D-ribose 1-diphosphate: step 6/9.</text>
</comment>
<dbReference type="Gene3D" id="3.30.230.40">
    <property type="entry name" value="Imidazole glycerol phosphate dehydratase, domain 1"/>
    <property type="match status" value="2"/>
</dbReference>
<dbReference type="GO" id="GO:0005737">
    <property type="term" value="C:cytoplasm"/>
    <property type="evidence" value="ECO:0007669"/>
    <property type="project" value="UniProtKB-SubCell"/>
</dbReference>
<dbReference type="RefSeq" id="WP_174408461.1">
    <property type="nucleotide sequence ID" value="NZ_BLVP01000001.1"/>
</dbReference>
<keyword evidence="2 5" id="KW-0028">Amino-acid biosynthesis</keyword>
<keyword evidence="3 5" id="KW-0368">Histidine biosynthesis</keyword>
<evidence type="ECO:0000256" key="3">
    <source>
        <dbReference type="ARBA" id="ARBA00023102"/>
    </source>
</evidence>
<evidence type="ECO:0000313" key="6">
    <source>
        <dbReference type="EMBL" id="GFM35788.1"/>
    </source>
</evidence>
<comment type="catalytic activity">
    <reaction evidence="5">
        <text>D-erythro-1-(imidazol-4-yl)glycerol 3-phosphate = 3-(imidazol-4-yl)-2-oxopropyl phosphate + H2O</text>
        <dbReference type="Rhea" id="RHEA:11040"/>
        <dbReference type="ChEBI" id="CHEBI:15377"/>
        <dbReference type="ChEBI" id="CHEBI:57766"/>
        <dbReference type="ChEBI" id="CHEBI:58278"/>
        <dbReference type="EC" id="4.2.1.19"/>
    </reaction>
</comment>
<dbReference type="GO" id="GO:0004424">
    <property type="term" value="F:imidazoleglycerol-phosphate dehydratase activity"/>
    <property type="evidence" value="ECO:0007669"/>
    <property type="project" value="UniProtKB-UniRule"/>
</dbReference>
<evidence type="ECO:0000313" key="7">
    <source>
        <dbReference type="Proteomes" id="UP000503820"/>
    </source>
</evidence>
<gene>
    <name evidence="5 6" type="primary">hisB</name>
    <name evidence="6" type="ORF">DSM19430T_04720</name>
</gene>
<dbReference type="InterPro" id="IPR020568">
    <property type="entry name" value="Ribosomal_Su5_D2-typ_SF"/>
</dbReference>